<comment type="caution">
    <text evidence="2">The sequence shown here is derived from an EMBL/GenBank/DDBJ whole genome shotgun (WGS) entry which is preliminary data.</text>
</comment>
<dbReference type="PANTHER" id="PTHR22642:SF2">
    <property type="entry name" value="PROTEIN LONG AFTER FAR-RED 3"/>
    <property type="match status" value="1"/>
</dbReference>
<evidence type="ECO:0000259" key="1">
    <source>
        <dbReference type="Pfam" id="PF07969"/>
    </source>
</evidence>
<proteinExistence type="predicted"/>
<dbReference type="OrthoDB" id="5734927at2"/>
<dbReference type="PROSITE" id="PS51257">
    <property type="entry name" value="PROKAR_LIPOPROTEIN"/>
    <property type="match status" value="1"/>
</dbReference>
<evidence type="ECO:0000313" key="2">
    <source>
        <dbReference type="EMBL" id="ROS04923.1"/>
    </source>
</evidence>
<dbReference type="GO" id="GO:0016810">
    <property type="term" value="F:hydrolase activity, acting on carbon-nitrogen (but not peptide) bonds"/>
    <property type="evidence" value="ECO:0007669"/>
    <property type="project" value="InterPro"/>
</dbReference>
<dbReference type="InterPro" id="IPR013108">
    <property type="entry name" value="Amidohydro_3"/>
</dbReference>
<organism evidence="2 3">
    <name type="scientific">Sinobacterium caligoides</name>
    <dbReference type="NCBI Taxonomy" id="933926"/>
    <lineage>
        <taxon>Bacteria</taxon>
        <taxon>Pseudomonadati</taxon>
        <taxon>Pseudomonadota</taxon>
        <taxon>Gammaproteobacteria</taxon>
        <taxon>Cellvibrionales</taxon>
        <taxon>Spongiibacteraceae</taxon>
        <taxon>Sinobacterium</taxon>
    </lineage>
</organism>
<keyword evidence="3" id="KW-1185">Reference proteome</keyword>
<dbReference type="Gene3D" id="2.30.40.10">
    <property type="entry name" value="Urease, subunit C, domain 1"/>
    <property type="match status" value="1"/>
</dbReference>
<dbReference type="SUPFAM" id="SSF51338">
    <property type="entry name" value="Composite domain of metallo-dependent hydrolases"/>
    <property type="match status" value="1"/>
</dbReference>
<dbReference type="PANTHER" id="PTHR22642">
    <property type="entry name" value="IMIDAZOLONEPROPIONASE"/>
    <property type="match status" value="1"/>
</dbReference>
<dbReference type="Pfam" id="PF07969">
    <property type="entry name" value="Amidohydro_3"/>
    <property type="match status" value="1"/>
</dbReference>
<accession>A0A3N2DYJ8</accession>
<dbReference type="AlphaFoldDB" id="A0A3N2DYJ8"/>
<feature type="domain" description="Amidohydrolase 3" evidence="1">
    <location>
        <begin position="81"/>
        <end position="550"/>
    </location>
</feature>
<gene>
    <name evidence="2" type="ORF">EDC56_0440</name>
</gene>
<dbReference type="RefSeq" id="WP_123710882.1">
    <property type="nucleotide sequence ID" value="NZ_RKHR01000003.1"/>
</dbReference>
<dbReference type="EMBL" id="RKHR01000003">
    <property type="protein sequence ID" value="ROS04923.1"/>
    <property type="molecule type" value="Genomic_DNA"/>
</dbReference>
<dbReference type="Gene3D" id="3.10.310.70">
    <property type="match status" value="1"/>
</dbReference>
<reference evidence="2 3" key="1">
    <citation type="submission" date="2018-11" db="EMBL/GenBank/DDBJ databases">
        <title>Genomic Encyclopedia of Type Strains, Phase IV (KMG-IV): sequencing the most valuable type-strain genomes for metagenomic binning, comparative biology and taxonomic classification.</title>
        <authorList>
            <person name="Goeker M."/>
        </authorList>
    </citation>
    <scope>NUCLEOTIDE SEQUENCE [LARGE SCALE GENOMIC DNA]</scope>
    <source>
        <strain evidence="2 3">DSM 100316</strain>
    </source>
</reference>
<dbReference type="SUPFAM" id="SSF51556">
    <property type="entry name" value="Metallo-dependent hydrolases"/>
    <property type="match status" value="1"/>
</dbReference>
<sequence length="557" mass="62094">MKFNYLFLVLTLITISLSSCVDERGFFGGERVDILYKNGEIITMNGNVPTYAEVVAVKNGRIIFVGNEREANDRFVRSPIYDLAGKTMLPGFIDAHSHFMLAVQMAGQVNIASPPVGPATDIASILVVLRQFKADKSLTEGAFIIGWGYDSAGLAERRDITRQELDQAFPNNPVVLIEQSGGGAILNSQSLAWVRINEGLLVEDVEGRVSDAAYQKISVMLFRRLEHERMMALLEAQNRYVRHGYTHTQEGFASFSDIVFLTRASQQKYLMIDVALLTRREDLDDIVSAGYYFGEYRNHLKLQGVKIFALATENTAVRTPAKRRSEVQTGEGREFGLEKLTINASLKQFAGSGMQLFIHIADVAAVDEVAQGLAEAGFKAGDDNRPVLLLAQPIWARQLRQFAGMGVSPAFLSNQNYFQGNDYIARFGRREASTVNPIRSAVDIGMIYSNYSDFSRTPLDPFFMMWTAMVRETKSGVVLGRGERIDAYTALQGLTSGPAYQLHEERRKGMIKEGMLADFVILAANPLRVNINRLRTIEVVETIKEGEVVYKRQPPRG</sequence>
<dbReference type="Proteomes" id="UP000275394">
    <property type="component" value="Unassembled WGS sequence"/>
</dbReference>
<protein>
    <recommendedName>
        <fullName evidence="1">Amidohydrolase 3 domain-containing protein</fullName>
    </recommendedName>
</protein>
<dbReference type="Gene3D" id="3.20.20.140">
    <property type="entry name" value="Metal-dependent hydrolases"/>
    <property type="match status" value="1"/>
</dbReference>
<dbReference type="InterPro" id="IPR032466">
    <property type="entry name" value="Metal_Hydrolase"/>
</dbReference>
<name>A0A3N2DYJ8_9GAMM</name>
<dbReference type="InterPro" id="IPR011059">
    <property type="entry name" value="Metal-dep_hydrolase_composite"/>
</dbReference>
<evidence type="ECO:0000313" key="3">
    <source>
        <dbReference type="Proteomes" id="UP000275394"/>
    </source>
</evidence>